<dbReference type="GO" id="GO:0030420">
    <property type="term" value="P:establishment of competence for transformation"/>
    <property type="evidence" value="ECO:0007669"/>
    <property type="project" value="InterPro"/>
</dbReference>
<dbReference type="InterPro" id="IPR026256">
    <property type="entry name" value="TfoX-like_gammaprotbact"/>
</dbReference>
<dbReference type="PANTHER" id="PTHR36121:SF1">
    <property type="entry name" value="PROTEIN SXY"/>
    <property type="match status" value="1"/>
</dbReference>
<dbReference type="Proteomes" id="UP000295763">
    <property type="component" value="Unassembled WGS sequence"/>
</dbReference>
<name>A0A4R2TQP2_9PAST</name>
<organism evidence="3 4">
    <name type="scientific">Cricetibacter osteomyelitidis</name>
    <dbReference type="NCBI Taxonomy" id="1521931"/>
    <lineage>
        <taxon>Bacteria</taxon>
        <taxon>Pseudomonadati</taxon>
        <taxon>Pseudomonadota</taxon>
        <taxon>Gammaproteobacteria</taxon>
        <taxon>Pasteurellales</taxon>
        <taxon>Pasteurellaceae</taxon>
        <taxon>Cricetibacter</taxon>
    </lineage>
</organism>
<sequence length="214" mass="24872">MMKEILDLQNELTELLGPITVKKLFTGYGFFSEEHMFGIWCNGHFYVRAENDLADYLCSMGATHWIEDCKMKLAISHYYLILDDLKTDKDNYQKLLISSIQQIKSNKTKFIMKNTERIRNLPNLSLKHERLLGKINIHSASELYIVGAEVAFARLKKYYASNITLNIYWALLGALKRKYVDTLTQVEKMNALTKLNKVLANMGLKEININYYIN</sequence>
<feature type="domain" description="TfoX N-terminal" evidence="1">
    <location>
        <begin position="12"/>
        <end position="102"/>
    </location>
</feature>
<accession>A0A4R2TQP2</accession>
<evidence type="ECO:0000313" key="4">
    <source>
        <dbReference type="Proteomes" id="UP000295763"/>
    </source>
</evidence>
<comment type="caution">
    <text evidence="3">The sequence shown here is derived from an EMBL/GenBank/DDBJ whole genome shotgun (WGS) entry which is preliminary data.</text>
</comment>
<gene>
    <name evidence="3" type="ORF">EDC44_102136</name>
</gene>
<dbReference type="OrthoDB" id="4225809at2"/>
<dbReference type="RefSeq" id="WP_131974787.1">
    <property type="nucleotide sequence ID" value="NZ_SLYB01000002.1"/>
</dbReference>
<evidence type="ECO:0000259" key="2">
    <source>
        <dbReference type="Pfam" id="PF04994"/>
    </source>
</evidence>
<reference evidence="3 4" key="1">
    <citation type="submission" date="2019-03" db="EMBL/GenBank/DDBJ databases">
        <title>Genomic Encyclopedia of Type Strains, Phase IV (KMG-IV): sequencing the most valuable type-strain genomes for metagenomic binning, comparative biology and taxonomic classification.</title>
        <authorList>
            <person name="Goeker M."/>
        </authorList>
    </citation>
    <scope>NUCLEOTIDE SEQUENCE [LARGE SCALE GENOMIC DNA]</scope>
    <source>
        <strain evidence="3 4">DSM 28404</strain>
    </source>
</reference>
<evidence type="ECO:0000259" key="1">
    <source>
        <dbReference type="Pfam" id="PF04993"/>
    </source>
</evidence>
<dbReference type="InterPro" id="IPR047525">
    <property type="entry name" value="TfoX-like"/>
</dbReference>
<dbReference type="Gene3D" id="3.30.1460.30">
    <property type="entry name" value="YgaC/TfoX-N like chaperone"/>
    <property type="match status" value="1"/>
</dbReference>
<dbReference type="InterPro" id="IPR007077">
    <property type="entry name" value="TfoX_C"/>
</dbReference>
<evidence type="ECO:0000313" key="3">
    <source>
        <dbReference type="EMBL" id="TCP97332.1"/>
    </source>
</evidence>
<dbReference type="Pfam" id="PF04994">
    <property type="entry name" value="TfoX_C"/>
    <property type="match status" value="1"/>
</dbReference>
<protein>
    <submittedName>
        <fullName evidence="3">Regulator of competence-specific genes</fullName>
    </submittedName>
</protein>
<proteinExistence type="predicted"/>
<dbReference type="InterPro" id="IPR007076">
    <property type="entry name" value="TfoX_N"/>
</dbReference>
<dbReference type="Gene3D" id="1.10.150.20">
    <property type="entry name" value="5' to 3' exonuclease, C-terminal subdomain"/>
    <property type="match status" value="1"/>
</dbReference>
<feature type="domain" description="TfoX C-terminal" evidence="2">
    <location>
        <begin position="115"/>
        <end position="190"/>
    </location>
</feature>
<dbReference type="EMBL" id="SLYB01000002">
    <property type="protein sequence ID" value="TCP97332.1"/>
    <property type="molecule type" value="Genomic_DNA"/>
</dbReference>
<keyword evidence="4" id="KW-1185">Reference proteome</keyword>
<dbReference type="PIRSF" id="PIRSF028788">
    <property type="entry name" value="TfoX_Sxy"/>
    <property type="match status" value="1"/>
</dbReference>
<dbReference type="SUPFAM" id="SSF159894">
    <property type="entry name" value="YgaC/TfoX-N like"/>
    <property type="match status" value="1"/>
</dbReference>
<dbReference type="Pfam" id="PF04993">
    <property type="entry name" value="TfoX_N"/>
    <property type="match status" value="1"/>
</dbReference>
<dbReference type="AlphaFoldDB" id="A0A4R2TQP2"/>
<dbReference type="PANTHER" id="PTHR36121">
    <property type="entry name" value="PROTEIN SXY"/>
    <property type="match status" value="1"/>
</dbReference>